<proteinExistence type="predicted"/>
<name>A0A2M3ZTI3_9DIPT</name>
<accession>A0A2M3ZTI3</accession>
<dbReference type="EMBL" id="GGFM01011100">
    <property type="protein sequence ID" value="MBW31851.1"/>
    <property type="molecule type" value="Transcribed_RNA"/>
</dbReference>
<dbReference type="AlphaFoldDB" id="A0A2M3ZTI3"/>
<organism evidence="1">
    <name type="scientific">Anopheles braziliensis</name>
    <dbReference type="NCBI Taxonomy" id="58242"/>
    <lineage>
        <taxon>Eukaryota</taxon>
        <taxon>Metazoa</taxon>
        <taxon>Ecdysozoa</taxon>
        <taxon>Arthropoda</taxon>
        <taxon>Hexapoda</taxon>
        <taxon>Insecta</taxon>
        <taxon>Pterygota</taxon>
        <taxon>Neoptera</taxon>
        <taxon>Endopterygota</taxon>
        <taxon>Diptera</taxon>
        <taxon>Nematocera</taxon>
        <taxon>Culicoidea</taxon>
        <taxon>Culicidae</taxon>
        <taxon>Anophelinae</taxon>
        <taxon>Anopheles</taxon>
    </lineage>
</organism>
<sequence>MLLHSAAIKPMGVTLSVSLFLICSRSSQFLTFLLPLTVPSVDGRSSKGKDEISIMYKDRYALKRGDGLKEVTP</sequence>
<evidence type="ECO:0000313" key="1">
    <source>
        <dbReference type="EMBL" id="MBW31851.1"/>
    </source>
</evidence>
<protein>
    <submittedName>
        <fullName evidence="1">Putative secreted peptide</fullName>
    </submittedName>
</protein>
<reference evidence="1" key="1">
    <citation type="submission" date="2018-01" db="EMBL/GenBank/DDBJ databases">
        <title>An insight into the sialome of Amazonian anophelines.</title>
        <authorList>
            <person name="Ribeiro J.M."/>
            <person name="Scarpassa V."/>
            <person name="Calvo E."/>
        </authorList>
    </citation>
    <scope>NUCLEOTIDE SEQUENCE</scope>
    <source>
        <tissue evidence="1">Salivary glands</tissue>
    </source>
</reference>